<comment type="caution">
    <text evidence="2">The sequence shown here is derived from an EMBL/GenBank/DDBJ whole genome shotgun (WGS) entry which is preliminary data.</text>
</comment>
<reference evidence="2" key="1">
    <citation type="submission" date="2020-07" db="EMBL/GenBank/DDBJ databases">
        <title>Huge and variable diversity of episymbiotic CPR bacteria and DPANN archaea in groundwater ecosystems.</title>
        <authorList>
            <person name="He C.Y."/>
            <person name="Keren R."/>
            <person name="Whittaker M."/>
            <person name="Farag I.F."/>
            <person name="Doudna J."/>
            <person name="Cate J.H.D."/>
            <person name="Banfield J.F."/>
        </authorList>
    </citation>
    <scope>NUCLEOTIDE SEQUENCE</scope>
    <source>
        <strain evidence="2">NC_groundwater_1296_Ag_S-0.2um_52_80</strain>
    </source>
</reference>
<dbReference type="EMBL" id="JACQPB010000052">
    <property type="protein sequence ID" value="MBI4210929.1"/>
    <property type="molecule type" value="Genomic_DNA"/>
</dbReference>
<evidence type="ECO:0000313" key="3">
    <source>
        <dbReference type="Proteomes" id="UP000732298"/>
    </source>
</evidence>
<feature type="transmembrane region" description="Helical" evidence="1">
    <location>
        <begin position="6"/>
        <end position="29"/>
    </location>
</feature>
<name>A0A8T3YS21_9ARCH</name>
<proteinExistence type="predicted"/>
<keyword evidence="1" id="KW-1133">Transmembrane helix</keyword>
<keyword evidence="1" id="KW-0472">Membrane</keyword>
<dbReference type="Proteomes" id="UP000732298">
    <property type="component" value="Unassembled WGS sequence"/>
</dbReference>
<organism evidence="2 3">
    <name type="scientific">Candidatus Iainarchaeum sp</name>
    <dbReference type="NCBI Taxonomy" id="3101447"/>
    <lineage>
        <taxon>Archaea</taxon>
        <taxon>Candidatus Iainarchaeota</taxon>
        <taxon>Candidatus Iainarchaeia</taxon>
        <taxon>Candidatus Iainarchaeales</taxon>
        <taxon>Candidatus Iainarchaeaceae</taxon>
        <taxon>Candidatus Iainarchaeum</taxon>
    </lineage>
</organism>
<evidence type="ECO:0000256" key="1">
    <source>
        <dbReference type="SAM" id="Phobius"/>
    </source>
</evidence>
<keyword evidence="1" id="KW-0812">Transmembrane</keyword>
<dbReference type="AlphaFoldDB" id="A0A8T3YS21"/>
<evidence type="ECO:0000313" key="2">
    <source>
        <dbReference type="EMBL" id="MBI4210929.1"/>
    </source>
</evidence>
<gene>
    <name evidence="2" type="ORF">HY544_05515</name>
</gene>
<protein>
    <submittedName>
        <fullName evidence="2">Uncharacterized protein</fullName>
    </submittedName>
</protein>
<sequence>MRSGTMVMQAVVYCFIVVLVLLLVLLYGGSRSSLLGDFRLFKTYDDAYAYAHQALSSDCLVADQCSGGKCRGIYGVISVEKIGRMGKGYDELPCENILPVYRLRFRDSKSGKVWEIGPKAELDSEQLRVSYPVSLQYGDFEVSRGTAEMTVYDGWLSDLKAAIARVCQTRENLTVRVAGVPAVEYEARTNRYSSGAFVMRPLFGCPVSDFRISGDTLVVLLWDGKKLQVRQ</sequence>
<accession>A0A8T3YS21</accession>